<dbReference type="PANTHER" id="PTHR43766">
    <property type="entry name" value="TRYPTOPHAN--TRNA LIGASE, MITOCHONDRIAL"/>
    <property type="match status" value="1"/>
</dbReference>
<keyword evidence="6 10" id="KW-0067">ATP-binding</keyword>
<dbReference type="OrthoDB" id="15808at2759"/>
<evidence type="ECO:0000256" key="10">
    <source>
        <dbReference type="RuleBase" id="RU363036"/>
    </source>
</evidence>
<comment type="subcellular location">
    <subcellularLocation>
        <location evidence="1">Mitochondrion</location>
    </subcellularLocation>
</comment>
<dbReference type="NCBIfam" id="TIGR00233">
    <property type="entry name" value="trpS"/>
    <property type="match status" value="1"/>
</dbReference>
<dbReference type="GO" id="GO:0005759">
    <property type="term" value="C:mitochondrial matrix"/>
    <property type="evidence" value="ECO:0007669"/>
    <property type="project" value="TreeGrafter"/>
</dbReference>
<dbReference type="GO" id="GO:0005524">
    <property type="term" value="F:ATP binding"/>
    <property type="evidence" value="ECO:0007669"/>
    <property type="project" value="UniProtKB-KW"/>
</dbReference>
<dbReference type="FunFam" id="1.10.240.10:FF:000002">
    <property type="entry name" value="Tryptophan--tRNA ligase"/>
    <property type="match status" value="1"/>
</dbReference>
<dbReference type="EC" id="6.1.1.2" evidence="3"/>
<dbReference type="InterPro" id="IPR002306">
    <property type="entry name" value="Trp-tRNA-ligase"/>
</dbReference>
<keyword evidence="5 10" id="KW-0547">Nucleotide-binding</keyword>
<dbReference type="AlphaFoldDB" id="A0A1B7SIM8"/>
<dbReference type="PROSITE" id="PS00178">
    <property type="entry name" value="AA_TRNA_LIGASE_I"/>
    <property type="match status" value="1"/>
</dbReference>
<dbReference type="Gene3D" id="3.40.50.620">
    <property type="entry name" value="HUPs"/>
    <property type="match status" value="1"/>
</dbReference>
<evidence type="ECO:0000256" key="7">
    <source>
        <dbReference type="ARBA" id="ARBA00022917"/>
    </source>
</evidence>
<comment type="caution">
    <text evidence="11">The sequence shown here is derived from an EMBL/GenBank/DDBJ whole genome shotgun (WGS) entry which is preliminary data.</text>
</comment>
<evidence type="ECO:0000256" key="1">
    <source>
        <dbReference type="ARBA" id="ARBA00004173"/>
    </source>
</evidence>
<dbReference type="PANTHER" id="PTHR43766:SF1">
    <property type="entry name" value="TRYPTOPHAN--TRNA LIGASE, MITOCHONDRIAL"/>
    <property type="match status" value="1"/>
</dbReference>
<accession>A0A1B7SIM8</accession>
<evidence type="ECO:0000256" key="6">
    <source>
        <dbReference type="ARBA" id="ARBA00022840"/>
    </source>
</evidence>
<dbReference type="InterPro" id="IPR050203">
    <property type="entry name" value="Trp-tRNA_synthetase"/>
</dbReference>
<keyword evidence="12" id="KW-1185">Reference proteome</keyword>
<keyword evidence="7 10" id="KW-0648">Protein biosynthesis</keyword>
<evidence type="ECO:0000256" key="3">
    <source>
        <dbReference type="ARBA" id="ARBA00013161"/>
    </source>
</evidence>
<dbReference type="CDD" id="cd00806">
    <property type="entry name" value="TrpRS_core"/>
    <property type="match status" value="1"/>
</dbReference>
<evidence type="ECO:0000256" key="5">
    <source>
        <dbReference type="ARBA" id="ARBA00022741"/>
    </source>
</evidence>
<evidence type="ECO:0000256" key="8">
    <source>
        <dbReference type="ARBA" id="ARBA00023146"/>
    </source>
</evidence>
<dbReference type="InterPro" id="IPR014729">
    <property type="entry name" value="Rossmann-like_a/b/a_fold"/>
</dbReference>
<protein>
    <recommendedName>
        <fullName evidence="3">tryptophan--tRNA ligase</fullName>
        <ecNumber evidence="3">6.1.1.2</ecNumber>
    </recommendedName>
    <alternativeName>
        <fullName evidence="9">Tryptophanyl-tRNA synthetase</fullName>
    </alternativeName>
</protein>
<evidence type="ECO:0000256" key="2">
    <source>
        <dbReference type="ARBA" id="ARBA00005594"/>
    </source>
</evidence>
<dbReference type="GO" id="GO:0004830">
    <property type="term" value="F:tryptophan-tRNA ligase activity"/>
    <property type="evidence" value="ECO:0007669"/>
    <property type="project" value="UniProtKB-EC"/>
</dbReference>
<dbReference type="Pfam" id="PF00579">
    <property type="entry name" value="tRNA-synt_1b"/>
    <property type="match status" value="1"/>
</dbReference>
<keyword evidence="4 10" id="KW-0436">Ligase</keyword>
<evidence type="ECO:0000256" key="9">
    <source>
        <dbReference type="ARBA" id="ARBA00030268"/>
    </source>
</evidence>
<keyword evidence="8 10" id="KW-0030">Aminoacyl-tRNA synthetase</keyword>
<dbReference type="InterPro" id="IPR001412">
    <property type="entry name" value="aa-tRNA-synth_I_CS"/>
</dbReference>
<dbReference type="PRINTS" id="PR01039">
    <property type="entry name" value="TRNASYNTHTRP"/>
</dbReference>
<organism evidence="11 12">
    <name type="scientific">Ogataea polymorpha</name>
    <dbReference type="NCBI Taxonomy" id="460523"/>
    <lineage>
        <taxon>Eukaryota</taxon>
        <taxon>Fungi</taxon>
        <taxon>Dikarya</taxon>
        <taxon>Ascomycota</taxon>
        <taxon>Saccharomycotina</taxon>
        <taxon>Pichiomycetes</taxon>
        <taxon>Pichiales</taxon>
        <taxon>Pichiaceae</taxon>
        <taxon>Ogataea</taxon>
    </lineage>
</organism>
<reference evidence="11" key="2">
    <citation type="submission" date="2021-01" db="EMBL/GenBank/DDBJ databases">
        <authorList>
            <person name="Schikora-Tamarit M.A."/>
        </authorList>
    </citation>
    <scope>NUCLEOTIDE SEQUENCE</scope>
    <source>
        <strain evidence="11">NCAIM Y.01608</strain>
    </source>
</reference>
<dbReference type="RefSeq" id="XP_018211269.1">
    <property type="nucleotide sequence ID" value="XM_018358070.1"/>
</dbReference>
<dbReference type="SUPFAM" id="SSF52374">
    <property type="entry name" value="Nucleotidylyl transferase"/>
    <property type="match status" value="1"/>
</dbReference>
<comment type="similarity">
    <text evidence="2 10">Belongs to the class-I aminoacyl-tRNA synthetase family.</text>
</comment>
<dbReference type="InterPro" id="IPR002305">
    <property type="entry name" value="aa-tRNA-synth_Ic"/>
</dbReference>
<reference evidence="11" key="1">
    <citation type="journal article" date="2021" name="Open Biol.">
        <title>Shared evolutionary footprints suggest mitochondrial oxidative damage underlies multiple complex I losses in fungi.</title>
        <authorList>
            <person name="Schikora-Tamarit M.A."/>
            <person name="Marcet-Houben M."/>
            <person name="Nosek J."/>
            <person name="Gabaldon T."/>
        </authorList>
    </citation>
    <scope>NUCLEOTIDE SEQUENCE</scope>
    <source>
        <strain evidence="11">NCAIM Y.01608</strain>
    </source>
</reference>
<gene>
    <name evidence="11" type="ORF">OGATHE_004481</name>
</gene>
<dbReference type="GO" id="GO:0070183">
    <property type="term" value="P:mitochondrial tryptophanyl-tRNA aminoacylation"/>
    <property type="evidence" value="ECO:0007669"/>
    <property type="project" value="EnsemblFungi"/>
</dbReference>
<dbReference type="EMBL" id="JAEUBD010001266">
    <property type="protein sequence ID" value="KAH3662905.1"/>
    <property type="molecule type" value="Genomic_DNA"/>
</dbReference>
<dbReference type="Proteomes" id="UP000788993">
    <property type="component" value="Unassembled WGS sequence"/>
</dbReference>
<evidence type="ECO:0000313" key="11">
    <source>
        <dbReference type="EMBL" id="KAH3662905.1"/>
    </source>
</evidence>
<sequence length="366" mass="40716">MFRRFVSTVCVEYVNSSSFSLPQGSMLVSGIQPTGSFHLGNYLGAAKTWHTIARKLDSSSQMILFIADLHSLTVPQNYSVLKRQRFEAYASLLACGLDPAKVTIYHQAALPEHTQLQWALTCFAGMGLLNRMTQWKAKAGVKTEAEIQNELGAVRLGLFAYPVLMAADVLLFNATHVPVGQDQVQHLELTRDVASAFNKQTNTKFFRSPKTLMAPANKILNLRDPSKKMSKSDPDELTKINITEDPTSMRTKIMKATTDSIDGPLTFDPEQRPGISNLITIYSAIANQTIEETVSQVKDFSKRDLKELVAEAVVKELEEPNRIYKELVASPDLLHKYSLEGADKARAVASKNLKEVYKILGMDMET</sequence>
<dbReference type="Gene3D" id="1.10.240.10">
    <property type="entry name" value="Tyrosyl-Transfer RNA Synthetase"/>
    <property type="match status" value="1"/>
</dbReference>
<evidence type="ECO:0000313" key="12">
    <source>
        <dbReference type="Proteomes" id="UP000788993"/>
    </source>
</evidence>
<proteinExistence type="inferred from homology"/>
<name>A0A1B7SIM8_9ASCO</name>
<evidence type="ECO:0000256" key="4">
    <source>
        <dbReference type="ARBA" id="ARBA00022598"/>
    </source>
</evidence>